<reference evidence="5" key="1">
    <citation type="submission" date="2017-02" db="UniProtKB">
        <authorList>
            <consortium name="WormBaseParasite"/>
        </authorList>
    </citation>
    <scope>IDENTIFICATION</scope>
</reference>
<keyword evidence="2" id="KW-0472">Membrane</keyword>
<organism evidence="5">
    <name type="scientific">Haemonchus placei</name>
    <name type="common">Barber's pole worm</name>
    <dbReference type="NCBI Taxonomy" id="6290"/>
    <lineage>
        <taxon>Eukaryota</taxon>
        <taxon>Metazoa</taxon>
        <taxon>Ecdysozoa</taxon>
        <taxon>Nematoda</taxon>
        <taxon>Chromadorea</taxon>
        <taxon>Rhabditida</taxon>
        <taxon>Rhabditina</taxon>
        <taxon>Rhabditomorpha</taxon>
        <taxon>Strongyloidea</taxon>
        <taxon>Trichostrongylidae</taxon>
        <taxon>Haemonchus</taxon>
    </lineage>
</organism>
<feature type="compositionally biased region" description="Pro residues" evidence="1">
    <location>
        <begin position="145"/>
        <end position="154"/>
    </location>
</feature>
<evidence type="ECO:0000256" key="2">
    <source>
        <dbReference type="SAM" id="Phobius"/>
    </source>
</evidence>
<feature type="region of interest" description="Disordered" evidence="1">
    <location>
        <begin position="138"/>
        <end position="161"/>
    </location>
</feature>
<keyword evidence="4" id="KW-1185">Reference proteome</keyword>
<dbReference type="WBParaSite" id="HPLM_0001927401-mRNA-1">
    <property type="protein sequence ID" value="HPLM_0001927401-mRNA-1"/>
    <property type="gene ID" value="HPLM_0001927401"/>
</dbReference>
<keyword evidence="2" id="KW-0812">Transmembrane</keyword>
<sequence length="161" mass="18080">MAMYDMKELPHLVKPVTLILVILQTIFVFAPGYRSFGWFVIMSTIIELVICALAFAAIALNITGLVDAPMWPMAEMTYSGVFVIFQVIDFFYFLVNMFKHFNAFLLFGMLESAFLALVWLFNTYQWYRARTPSAATTTGNQATAAPPPNFPPNYPAGVNPA</sequence>
<dbReference type="Proteomes" id="UP000268014">
    <property type="component" value="Unassembled WGS sequence"/>
</dbReference>
<dbReference type="AlphaFoldDB" id="A0A0N4X4I2"/>
<keyword evidence="2" id="KW-1133">Transmembrane helix</keyword>
<dbReference type="OMA" id="IFMASPG"/>
<accession>A0A0N4X4I2</accession>
<feature type="transmembrane region" description="Helical" evidence="2">
    <location>
        <begin position="101"/>
        <end position="121"/>
    </location>
</feature>
<dbReference type="OrthoDB" id="5834409at2759"/>
<protein>
    <submittedName>
        <fullName evidence="5">MARVEL domain-containing protein</fullName>
    </submittedName>
</protein>
<evidence type="ECO:0000313" key="4">
    <source>
        <dbReference type="Proteomes" id="UP000268014"/>
    </source>
</evidence>
<proteinExistence type="predicted"/>
<feature type="transmembrane region" description="Helical" evidence="2">
    <location>
        <begin position="76"/>
        <end position="95"/>
    </location>
</feature>
<feature type="transmembrane region" description="Helical" evidence="2">
    <location>
        <begin position="12"/>
        <end position="30"/>
    </location>
</feature>
<evidence type="ECO:0000313" key="5">
    <source>
        <dbReference type="WBParaSite" id="HPLM_0001927401-mRNA-1"/>
    </source>
</evidence>
<gene>
    <name evidence="3" type="ORF">HPLM_LOCUS19266</name>
</gene>
<name>A0A0N4X4I2_HAEPC</name>
<evidence type="ECO:0000313" key="3">
    <source>
        <dbReference type="EMBL" id="VDO76149.1"/>
    </source>
</evidence>
<reference evidence="3 4" key="2">
    <citation type="submission" date="2018-11" db="EMBL/GenBank/DDBJ databases">
        <authorList>
            <consortium name="Pathogen Informatics"/>
        </authorList>
    </citation>
    <scope>NUCLEOTIDE SEQUENCE [LARGE SCALE GENOMIC DNA]</scope>
    <source>
        <strain evidence="3 4">MHpl1</strain>
    </source>
</reference>
<dbReference type="EMBL" id="UZAF01021174">
    <property type="protein sequence ID" value="VDO76149.1"/>
    <property type="molecule type" value="Genomic_DNA"/>
</dbReference>
<feature type="transmembrane region" description="Helical" evidence="2">
    <location>
        <begin position="36"/>
        <end position="64"/>
    </location>
</feature>
<evidence type="ECO:0000256" key="1">
    <source>
        <dbReference type="SAM" id="MobiDB-lite"/>
    </source>
</evidence>